<dbReference type="Pfam" id="PF00501">
    <property type="entry name" value="AMP-binding"/>
    <property type="match status" value="1"/>
</dbReference>
<dbReference type="PANTHER" id="PTHR43201">
    <property type="entry name" value="ACYL-COA SYNTHETASE"/>
    <property type="match status" value="1"/>
</dbReference>
<keyword evidence="2" id="KW-0436">Ligase</keyword>
<dbReference type="Gene3D" id="3.40.50.12780">
    <property type="entry name" value="N-terminal domain of ligase-like"/>
    <property type="match status" value="1"/>
</dbReference>
<evidence type="ECO:0000256" key="3">
    <source>
        <dbReference type="SAM" id="MobiDB-lite"/>
    </source>
</evidence>
<evidence type="ECO:0000313" key="6">
    <source>
        <dbReference type="EMBL" id="RZQ64300.1"/>
    </source>
</evidence>
<protein>
    <submittedName>
        <fullName evidence="6">Acyl-CoA synthetase</fullName>
    </submittedName>
</protein>
<proteinExistence type="inferred from homology"/>
<comment type="caution">
    <text evidence="6">The sequence shown here is derived from an EMBL/GenBank/DDBJ whole genome shotgun (WGS) entry which is preliminary data.</text>
</comment>
<keyword evidence="7" id="KW-1185">Reference proteome</keyword>
<dbReference type="InterPro" id="IPR000873">
    <property type="entry name" value="AMP-dep_synth/lig_dom"/>
</dbReference>
<sequence length="513" mass="53587">MSAEQGNHGRRPEAGGNVADLVADAARQWPDSLALIDSGTGITLTWGAVDAAVNAEARRLLDAGLTAGDRVAVRLPTSTAFAVTLFGVLRAGGVAVPLSPQAPAAELIPLLEHCSPRLLVSAEPHADDLPEGVRGLEPPDVRGEPGERVEPAGAGEDIAVISYTSGTTGPPRGVMLSHRALLANVEQLSAIEPPVLEHADRAFVAIPLFHVYGLGPGLLQSTAVGATVVLAQRFDARQALADCVTYQVTSIAGVPAMYAEFAALPPEELAAGLATVRRLTSGAAPLHPKVLAAVREATGIDVYEGYGLTEAAPVVTTTLVTGYPKPGSVGRPLPGVELRLVDSDGGAGPVPLDPDDLADSFDEEDGGTGLVSLRGANLFSGYWPDGDHGPDDEGWFRTGDVGYLDNEGDLHLVDRANDLIIVNGFNVYPNEVEQVIDELPEVEESAVVGVLDERSGEAVKAVVVPVSGASLSEQQVIDQCTGRLATYKVPTTVEFAETLPHSPTGKLRRMRLR</sequence>
<dbReference type="InterPro" id="IPR025110">
    <property type="entry name" value="AMP-bd_C"/>
</dbReference>
<dbReference type="GO" id="GO:0006631">
    <property type="term" value="P:fatty acid metabolic process"/>
    <property type="evidence" value="ECO:0007669"/>
    <property type="project" value="TreeGrafter"/>
</dbReference>
<evidence type="ECO:0000256" key="2">
    <source>
        <dbReference type="ARBA" id="ARBA00022598"/>
    </source>
</evidence>
<dbReference type="GO" id="GO:0031956">
    <property type="term" value="F:medium-chain fatty acid-CoA ligase activity"/>
    <property type="evidence" value="ECO:0007669"/>
    <property type="project" value="TreeGrafter"/>
</dbReference>
<evidence type="ECO:0000259" key="4">
    <source>
        <dbReference type="Pfam" id="PF00501"/>
    </source>
</evidence>
<dbReference type="InterPro" id="IPR020845">
    <property type="entry name" value="AMP-binding_CS"/>
</dbReference>
<feature type="compositionally biased region" description="Basic and acidic residues" evidence="3">
    <location>
        <begin position="137"/>
        <end position="149"/>
    </location>
</feature>
<dbReference type="InterPro" id="IPR045851">
    <property type="entry name" value="AMP-bd_C_sf"/>
</dbReference>
<dbReference type="OrthoDB" id="9803968at2"/>
<evidence type="ECO:0000256" key="1">
    <source>
        <dbReference type="ARBA" id="ARBA00006432"/>
    </source>
</evidence>
<dbReference type="Gene3D" id="3.30.300.30">
    <property type="match status" value="1"/>
</dbReference>
<dbReference type="AlphaFoldDB" id="A0A4Q7J973"/>
<accession>A0A4Q7J973</accession>
<comment type="similarity">
    <text evidence="1">Belongs to the ATP-dependent AMP-binding enzyme family.</text>
</comment>
<feature type="domain" description="AMP-binding enzyme C-terminal" evidence="5">
    <location>
        <begin position="431"/>
        <end position="506"/>
    </location>
</feature>
<feature type="region of interest" description="Disordered" evidence="3">
    <location>
        <begin position="128"/>
        <end position="149"/>
    </location>
</feature>
<dbReference type="InterPro" id="IPR042099">
    <property type="entry name" value="ANL_N_sf"/>
</dbReference>
<feature type="domain" description="AMP-dependent synthetase/ligase" evidence="4">
    <location>
        <begin position="24"/>
        <end position="383"/>
    </location>
</feature>
<evidence type="ECO:0000259" key="5">
    <source>
        <dbReference type="Pfam" id="PF13193"/>
    </source>
</evidence>
<organism evidence="6 7">
    <name type="scientific">Amycolatopsis suaedae</name>
    <dbReference type="NCBI Taxonomy" id="2510978"/>
    <lineage>
        <taxon>Bacteria</taxon>
        <taxon>Bacillati</taxon>
        <taxon>Actinomycetota</taxon>
        <taxon>Actinomycetes</taxon>
        <taxon>Pseudonocardiales</taxon>
        <taxon>Pseudonocardiaceae</taxon>
        <taxon>Amycolatopsis</taxon>
    </lineage>
</organism>
<dbReference type="RefSeq" id="WP_130475013.1">
    <property type="nucleotide sequence ID" value="NZ_SFCC01000004.1"/>
</dbReference>
<reference evidence="6 7" key="1">
    <citation type="submission" date="2019-02" db="EMBL/GenBank/DDBJ databases">
        <title>Draft genome sequence of Amycolatopsis sp. 8-3EHSu isolated from roots of Suaeda maritima.</title>
        <authorList>
            <person name="Duangmal K."/>
            <person name="Chantavorakit T."/>
        </authorList>
    </citation>
    <scope>NUCLEOTIDE SEQUENCE [LARGE SCALE GENOMIC DNA]</scope>
    <source>
        <strain evidence="6 7">8-3EHSu</strain>
    </source>
</reference>
<gene>
    <name evidence="6" type="ORF">EWH70_09995</name>
</gene>
<name>A0A4Q7J973_9PSEU</name>
<evidence type="ECO:0000313" key="7">
    <source>
        <dbReference type="Proteomes" id="UP000292003"/>
    </source>
</evidence>
<dbReference type="SUPFAM" id="SSF56801">
    <property type="entry name" value="Acetyl-CoA synthetase-like"/>
    <property type="match status" value="1"/>
</dbReference>
<dbReference type="PROSITE" id="PS00455">
    <property type="entry name" value="AMP_BINDING"/>
    <property type="match status" value="1"/>
</dbReference>
<dbReference type="Pfam" id="PF13193">
    <property type="entry name" value="AMP-binding_C"/>
    <property type="match status" value="1"/>
</dbReference>
<dbReference type="EMBL" id="SFCC01000004">
    <property type="protein sequence ID" value="RZQ64300.1"/>
    <property type="molecule type" value="Genomic_DNA"/>
</dbReference>
<dbReference type="Proteomes" id="UP000292003">
    <property type="component" value="Unassembled WGS sequence"/>
</dbReference>
<dbReference type="PANTHER" id="PTHR43201:SF5">
    <property type="entry name" value="MEDIUM-CHAIN ACYL-COA LIGASE ACSF2, MITOCHONDRIAL"/>
    <property type="match status" value="1"/>
</dbReference>